<evidence type="ECO:0000259" key="4">
    <source>
        <dbReference type="PROSITE" id="PS51782"/>
    </source>
</evidence>
<evidence type="ECO:0000256" key="2">
    <source>
        <dbReference type="SAM" id="MobiDB-lite"/>
    </source>
</evidence>
<evidence type="ECO:0000313" key="6">
    <source>
        <dbReference type="Proteomes" id="UP000011663"/>
    </source>
</evidence>
<protein>
    <recommendedName>
        <fullName evidence="4">LysM domain-containing protein</fullName>
    </recommendedName>
</protein>
<dbReference type="AlphaFoldDB" id="A0A2U4EX65"/>
<name>A0A2U4EX65_9SPIR</name>
<dbReference type="InterPro" id="IPR052196">
    <property type="entry name" value="Bact_Kbp"/>
</dbReference>
<dbReference type="InterPro" id="IPR018392">
    <property type="entry name" value="LysM"/>
</dbReference>
<evidence type="ECO:0000313" key="5">
    <source>
        <dbReference type="EMBL" id="EKV57758.1"/>
    </source>
</evidence>
<dbReference type="STRING" id="1289135.A966_04185"/>
<dbReference type="InterPro" id="IPR036779">
    <property type="entry name" value="LysM_dom_sf"/>
</dbReference>
<evidence type="ECO:0000256" key="3">
    <source>
        <dbReference type="SAM" id="SignalP"/>
    </source>
</evidence>
<gene>
    <name evidence="5" type="ORF">A966_04185</name>
</gene>
<dbReference type="Proteomes" id="UP000011663">
    <property type="component" value="Unassembled WGS sequence"/>
</dbReference>
<keyword evidence="1" id="KW-0175">Coiled coil</keyword>
<feature type="region of interest" description="Disordered" evidence="2">
    <location>
        <begin position="607"/>
        <end position="626"/>
    </location>
</feature>
<dbReference type="PANTHER" id="PTHR34700:SF4">
    <property type="entry name" value="PHAGE-LIKE ELEMENT PBSX PROTEIN XKDP"/>
    <property type="match status" value="1"/>
</dbReference>
<evidence type="ECO:0000256" key="1">
    <source>
        <dbReference type="SAM" id="Coils"/>
    </source>
</evidence>
<dbReference type="EMBL" id="ALNZ01000017">
    <property type="protein sequence ID" value="EKV57758.1"/>
    <property type="molecule type" value="Genomic_DNA"/>
</dbReference>
<dbReference type="PROSITE" id="PS51782">
    <property type="entry name" value="LYSM"/>
    <property type="match status" value="1"/>
</dbReference>
<feature type="coiled-coil region" evidence="1">
    <location>
        <begin position="397"/>
        <end position="461"/>
    </location>
</feature>
<reference evidence="5 6" key="1">
    <citation type="submission" date="2012-07" db="EMBL/GenBank/DDBJ databases">
        <title>Genome sequence of Brachyspira sp. 30446, isolated from a pig with mucohaemorrhagic colitis.</title>
        <authorList>
            <person name="Rubin J.E."/>
            <person name="Fernando C."/>
            <person name="Harding J.C.S."/>
            <person name="Hill J.E."/>
        </authorList>
    </citation>
    <scope>NUCLEOTIDE SEQUENCE [LARGE SCALE GENOMIC DNA]</scope>
    <source>
        <strain evidence="5 6">30446</strain>
    </source>
</reference>
<sequence>MKIKKIMATIALLSFTWSVLPAQTYEDAARITQEADDLQNQGQYQQSYDKSQEASVSIDKASMALFYRLMNARINKTKNDADNAITEINQMGAASDNQFKAQYEEAVKYFEEGNANIGSIPGPDTVAQNDEEFNTASNTFNTVLQYYNNALSSANSVKEGYLGRERDTASKSIADARSKYNAALGKSIKAGDNNDKTVSGALTKADEALKADNFASVQQNVAAALAGITKAEADAKAAAEKAAAAAKAKAEAEAKAKAAAEAKAKAEAEAKAKAKAEAEAKAKAAAEAKAKAEAEARAKAEAEAKRKAEEEARQKAEQEALAKEQADAVAKAKQDIANAQQKYDSLVNDSTITRGDETDQNISTLLADANNVVETDPAAASQKALEASKAMDDLVNNRDLAIAREENQRQLDELKARYQQLIDEGYIIPDSEEDQNLSQIIKDAEDALANNDNTLAREKLEEANRSMNAIYEMGPKRPVDGDLVDTDNNNNETGQIIDATTGQTVNTEGKVTVLPMYYTVVQRTPLTDALWRIAGYSFIYNDPIQWYRLYQANRNVLRDPNNPDLILPGQVLTIPSMNGEERAGTYDPNMEYITYDEAMILRNQQQNNNTENANTEETTEAAQTAE</sequence>
<feature type="domain" description="LysM" evidence="4">
    <location>
        <begin position="516"/>
        <end position="574"/>
    </location>
</feature>
<keyword evidence="3" id="KW-0732">Signal</keyword>
<feature type="signal peptide" evidence="3">
    <location>
        <begin position="1"/>
        <end position="22"/>
    </location>
</feature>
<feature type="region of interest" description="Disordered" evidence="2">
    <location>
        <begin position="301"/>
        <end position="321"/>
    </location>
</feature>
<comment type="caution">
    <text evidence="5">The sequence shown here is derived from an EMBL/GenBank/DDBJ whole genome shotgun (WGS) entry which is preliminary data.</text>
</comment>
<accession>A0A2U4EX65</accession>
<feature type="chain" id="PRO_5015502452" description="LysM domain-containing protein" evidence="3">
    <location>
        <begin position="23"/>
        <end position="626"/>
    </location>
</feature>
<dbReference type="Gene3D" id="3.10.350.10">
    <property type="entry name" value="LysM domain"/>
    <property type="match status" value="1"/>
</dbReference>
<organism evidence="5 6">
    <name type="scientific">Brachyspira hampsonii 30446</name>
    <dbReference type="NCBI Taxonomy" id="1289135"/>
    <lineage>
        <taxon>Bacteria</taxon>
        <taxon>Pseudomonadati</taxon>
        <taxon>Spirochaetota</taxon>
        <taxon>Spirochaetia</taxon>
        <taxon>Brachyspirales</taxon>
        <taxon>Brachyspiraceae</taxon>
        <taxon>Brachyspira</taxon>
    </lineage>
</organism>
<proteinExistence type="predicted"/>
<dbReference type="PANTHER" id="PTHR34700">
    <property type="entry name" value="POTASSIUM BINDING PROTEIN KBP"/>
    <property type="match status" value="1"/>
</dbReference>